<evidence type="ECO:0000256" key="6">
    <source>
        <dbReference type="ARBA" id="ARBA00047939"/>
    </source>
</evidence>
<dbReference type="InterPro" id="IPR003812">
    <property type="entry name" value="Fido"/>
</dbReference>
<comment type="catalytic activity">
    <reaction evidence="7">
        <text>L-tyrosyl-[protein] + ATP = O-(5'-adenylyl)-L-tyrosyl-[protein] + diphosphate</text>
        <dbReference type="Rhea" id="RHEA:54288"/>
        <dbReference type="Rhea" id="RHEA-COMP:10136"/>
        <dbReference type="Rhea" id="RHEA-COMP:13846"/>
        <dbReference type="ChEBI" id="CHEBI:30616"/>
        <dbReference type="ChEBI" id="CHEBI:33019"/>
        <dbReference type="ChEBI" id="CHEBI:46858"/>
        <dbReference type="ChEBI" id="CHEBI:83624"/>
        <dbReference type="EC" id="2.7.7.108"/>
    </reaction>
</comment>
<evidence type="ECO:0000256" key="3">
    <source>
        <dbReference type="ARBA" id="ARBA00022741"/>
    </source>
</evidence>
<dbReference type="Proteomes" id="UP000076878">
    <property type="component" value="Unassembled WGS sequence"/>
</dbReference>
<dbReference type="Pfam" id="PF02661">
    <property type="entry name" value="Fic"/>
    <property type="match status" value="1"/>
</dbReference>
<evidence type="ECO:0000256" key="2">
    <source>
        <dbReference type="ARBA" id="ARBA00022695"/>
    </source>
</evidence>
<evidence type="ECO:0000259" key="8">
    <source>
        <dbReference type="PROSITE" id="PS51459"/>
    </source>
</evidence>
<keyword evidence="2" id="KW-0548">Nucleotidyltransferase</keyword>
<gene>
    <name evidence="10" type="ORF">SAMN05216375_10753</name>
    <name evidence="9" type="ORF">TR210_1296</name>
</gene>
<dbReference type="SUPFAM" id="SSF140931">
    <property type="entry name" value="Fic-like"/>
    <property type="match status" value="1"/>
</dbReference>
<dbReference type="Gene3D" id="1.10.3290.10">
    <property type="entry name" value="Fido-like domain"/>
    <property type="match status" value="1"/>
</dbReference>
<evidence type="ECO:0000256" key="5">
    <source>
        <dbReference type="ARBA" id="ARBA00034531"/>
    </source>
</evidence>
<dbReference type="EMBL" id="FJNB01000008">
    <property type="protein sequence ID" value="CZQ95380.1"/>
    <property type="molecule type" value="Genomic_DNA"/>
</dbReference>
<dbReference type="GO" id="GO:0005524">
    <property type="term" value="F:ATP binding"/>
    <property type="evidence" value="ECO:0007669"/>
    <property type="project" value="UniProtKB-KW"/>
</dbReference>
<reference evidence="10 12" key="2">
    <citation type="submission" date="2016-10" db="EMBL/GenBank/DDBJ databases">
        <authorList>
            <person name="Varghese N."/>
            <person name="Submissions S."/>
        </authorList>
    </citation>
    <scope>NUCLEOTIDE SEQUENCE [LARGE SCALE GENOMIC DNA]</scope>
    <source>
        <strain evidence="10 12">DSM 22150</strain>
    </source>
</reference>
<sequence length="271" mass="31467">MDYPEGKLPPSYDVAENELPYQIKLALWQTAFGLQKVDGLSPSEYMVELAYEHIEGKKGYEAIYREISDYHREAQMDAGTVEADIVSLRIAELLAEDHFLLSPSTLLGIHRHLFTDVFPEEIPVGKFRTVNITKKEPVLDGETVQYSSHFMIQDTLAYDFEKEKKFSYSDLTHEQKALHAMAFLADIWQVHPFREGNTRTVAVFGIQYLRKLGFQIDNSLFSEHAAYFRNALVLYHCHGEKQNKEFLKMFFENLLLDKKHVLADEDMYVKE</sequence>
<dbReference type="InterPro" id="IPR036597">
    <property type="entry name" value="Fido-like_dom_sf"/>
</dbReference>
<dbReference type="EMBL" id="FNYT01000007">
    <property type="protein sequence ID" value="SEJ07470.1"/>
    <property type="molecule type" value="Genomic_DNA"/>
</dbReference>
<feature type="domain" description="Fido" evidence="8">
    <location>
        <begin position="101"/>
        <end position="252"/>
    </location>
</feature>
<dbReference type="GO" id="GO:0070733">
    <property type="term" value="F:AMPylase activity"/>
    <property type="evidence" value="ECO:0007669"/>
    <property type="project" value="UniProtKB-EC"/>
</dbReference>
<reference evidence="9 11" key="1">
    <citation type="submission" date="2016-02" db="EMBL/GenBank/DDBJ databases">
        <authorList>
            <person name="Wen L."/>
            <person name="He K."/>
            <person name="Yang H."/>
        </authorList>
    </citation>
    <scope>NUCLEOTIDE SEQUENCE [LARGE SCALE GENOMIC DNA]</scope>
    <source>
        <strain evidence="9">Trichococcus_R210</strain>
    </source>
</reference>
<evidence type="ECO:0000313" key="12">
    <source>
        <dbReference type="Proteomes" id="UP000199280"/>
    </source>
</evidence>
<keyword evidence="1" id="KW-0808">Transferase</keyword>
<proteinExistence type="predicted"/>
<dbReference type="PROSITE" id="PS51459">
    <property type="entry name" value="FIDO"/>
    <property type="match status" value="1"/>
</dbReference>
<evidence type="ECO:0000313" key="11">
    <source>
        <dbReference type="Proteomes" id="UP000076878"/>
    </source>
</evidence>
<keyword evidence="3" id="KW-0547">Nucleotide-binding</keyword>
<evidence type="ECO:0000256" key="1">
    <source>
        <dbReference type="ARBA" id="ARBA00022679"/>
    </source>
</evidence>
<evidence type="ECO:0000256" key="7">
    <source>
        <dbReference type="ARBA" id="ARBA00048696"/>
    </source>
</evidence>
<dbReference type="PANTHER" id="PTHR39560">
    <property type="entry name" value="PROTEIN ADENYLYLTRANSFERASE FIC-RELATED"/>
    <property type="match status" value="1"/>
</dbReference>
<name>A0A143YS25_9LACT</name>
<accession>A0A143YS25</accession>
<dbReference type="GO" id="GO:0051302">
    <property type="term" value="P:regulation of cell division"/>
    <property type="evidence" value="ECO:0007669"/>
    <property type="project" value="TreeGrafter"/>
</dbReference>
<keyword evidence="12" id="KW-1185">Reference proteome</keyword>
<dbReference type="EC" id="2.7.7.108" evidence="5"/>
<dbReference type="Proteomes" id="UP000199280">
    <property type="component" value="Unassembled WGS sequence"/>
</dbReference>
<keyword evidence="4" id="KW-0067">ATP-binding</keyword>
<dbReference type="PANTHER" id="PTHR39560:SF1">
    <property type="entry name" value="PROTEIN ADENYLYLTRANSFERASE FIC-RELATED"/>
    <property type="match status" value="1"/>
</dbReference>
<evidence type="ECO:0000313" key="10">
    <source>
        <dbReference type="EMBL" id="SEJ07470.1"/>
    </source>
</evidence>
<evidence type="ECO:0000313" key="9">
    <source>
        <dbReference type="EMBL" id="CZQ95380.1"/>
    </source>
</evidence>
<comment type="catalytic activity">
    <reaction evidence="6">
        <text>L-threonyl-[protein] + ATP = 3-O-(5'-adenylyl)-L-threonyl-[protein] + diphosphate</text>
        <dbReference type="Rhea" id="RHEA:54292"/>
        <dbReference type="Rhea" id="RHEA-COMP:11060"/>
        <dbReference type="Rhea" id="RHEA-COMP:13847"/>
        <dbReference type="ChEBI" id="CHEBI:30013"/>
        <dbReference type="ChEBI" id="CHEBI:30616"/>
        <dbReference type="ChEBI" id="CHEBI:33019"/>
        <dbReference type="ChEBI" id="CHEBI:138113"/>
        <dbReference type="EC" id="2.7.7.108"/>
    </reaction>
</comment>
<dbReference type="AlphaFoldDB" id="A0A143YS25"/>
<evidence type="ECO:0000256" key="4">
    <source>
        <dbReference type="ARBA" id="ARBA00022840"/>
    </source>
</evidence>
<protein>
    <recommendedName>
        <fullName evidence="5">protein adenylyltransferase</fullName>
        <ecNumber evidence="5">2.7.7.108</ecNumber>
    </recommendedName>
</protein>
<organism evidence="9 11">
    <name type="scientific">Trichococcus ilyis</name>
    <dbReference type="NCBI Taxonomy" id="640938"/>
    <lineage>
        <taxon>Bacteria</taxon>
        <taxon>Bacillati</taxon>
        <taxon>Bacillota</taxon>
        <taxon>Bacilli</taxon>
        <taxon>Lactobacillales</taxon>
        <taxon>Carnobacteriaceae</taxon>
        <taxon>Trichococcus</taxon>
    </lineage>
</organism>
<dbReference type="STRING" id="640938.TR210_1296"/>